<dbReference type="Proteomes" id="UP000489600">
    <property type="component" value="Unassembled WGS sequence"/>
</dbReference>
<comment type="caution">
    <text evidence="1">The sequence shown here is derived from an EMBL/GenBank/DDBJ whole genome shotgun (WGS) entry which is preliminary data.</text>
</comment>
<keyword evidence="2" id="KW-1185">Reference proteome</keyword>
<sequence length="70" mass="7904">MASSSSQLKKQVNVLVSGDFMLKESFYRDKIGVDACILWSPRRGEARSILPEPQANYANGRRLNYGGRRN</sequence>
<evidence type="ECO:0000313" key="2">
    <source>
        <dbReference type="Proteomes" id="UP000489600"/>
    </source>
</evidence>
<proteinExistence type="predicted"/>
<accession>A0A565B614</accession>
<dbReference type="AlphaFoldDB" id="A0A565B614"/>
<name>A0A565B614_9BRAS</name>
<organism evidence="1 2">
    <name type="scientific">Arabis nemorensis</name>
    <dbReference type="NCBI Taxonomy" id="586526"/>
    <lineage>
        <taxon>Eukaryota</taxon>
        <taxon>Viridiplantae</taxon>
        <taxon>Streptophyta</taxon>
        <taxon>Embryophyta</taxon>
        <taxon>Tracheophyta</taxon>
        <taxon>Spermatophyta</taxon>
        <taxon>Magnoliopsida</taxon>
        <taxon>eudicotyledons</taxon>
        <taxon>Gunneridae</taxon>
        <taxon>Pentapetalae</taxon>
        <taxon>rosids</taxon>
        <taxon>malvids</taxon>
        <taxon>Brassicales</taxon>
        <taxon>Brassicaceae</taxon>
        <taxon>Arabideae</taxon>
        <taxon>Arabis</taxon>
    </lineage>
</organism>
<protein>
    <submittedName>
        <fullName evidence="1">Uncharacterized protein</fullName>
    </submittedName>
</protein>
<dbReference type="EMBL" id="CABITT030000003">
    <property type="protein sequence ID" value="VVA97116.1"/>
    <property type="molecule type" value="Genomic_DNA"/>
</dbReference>
<evidence type="ECO:0000313" key="1">
    <source>
        <dbReference type="EMBL" id="VVA97116.1"/>
    </source>
</evidence>
<reference evidence="1" key="1">
    <citation type="submission" date="2019-07" db="EMBL/GenBank/DDBJ databases">
        <authorList>
            <person name="Dittberner H."/>
        </authorList>
    </citation>
    <scope>NUCLEOTIDE SEQUENCE [LARGE SCALE GENOMIC DNA]</scope>
</reference>
<gene>
    <name evidence="1" type="ORF">ANE_LOCUS7561</name>
</gene>